<protein>
    <submittedName>
        <fullName evidence="1">Uncharacterized protein</fullName>
    </submittedName>
</protein>
<dbReference type="RefSeq" id="WP_238231239.1">
    <property type="nucleotide sequence ID" value="NZ_BPQO01000023.1"/>
</dbReference>
<sequence length="156" mass="17342">MDGQTLRDRFDLRLQVSASDDCLGDRGSRYVGVKSCKPMIEEAAAALDRERTLRKEADEALELAWEELNRATEDLDREHARREAAISAAFDAAVSACVGASYGPPSGWGDGRPRGWHLTEPCSPRDACMHDNGCMDAARRIRLRQNADAERRESHV</sequence>
<organism evidence="1 2">
    <name type="scientific">Methylobacterium hispanicum</name>
    <dbReference type="NCBI Taxonomy" id="270350"/>
    <lineage>
        <taxon>Bacteria</taxon>
        <taxon>Pseudomonadati</taxon>
        <taxon>Pseudomonadota</taxon>
        <taxon>Alphaproteobacteria</taxon>
        <taxon>Hyphomicrobiales</taxon>
        <taxon>Methylobacteriaceae</taxon>
        <taxon>Methylobacterium</taxon>
    </lineage>
</organism>
<accession>A0AAV4ZRC9</accession>
<dbReference type="AlphaFoldDB" id="A0AAV4ZRC9"/>
<proteinExistence type="predicted"/>
<evidence type="ECO:0000313" key="2">
    <source>
        <dbReference type="Proteomes" id="UP001055247"/>
    </source>
</evidence>
<dbReference type="Proteomes" id="UP001055247">
    <property type="component" value="Unassembled WGS sequence"/>
</dbReference>
<reference evidence="1" key="1">
    <citation type="journal article" date="2016" name="Front. Microbiol.">
        <title>Genome Sequence of the Piezophilic, Mesophilic Sulfate-Reducing Bacterium Desulfovibrio indicus J2T.</title>
        <authorList>
            <person name="Cao J."/>
            <person name="Maignien L."/>
            <person name="Shao Z."/>
            <person name="Alain K."/>
            <person name="Jebbar M."/>
        </authorList>
    </citation>
    <scope>NUCLEOTIDE SEQUENCE</scope>
    <source>
        <strain evidence="1">DSM 16372</strain>
    </source>
</reference>
<dbReference type="EMBL" id="BPQO01000023">
    <property type="protein sequence ID" value="GJD91027.1"/>
    <property type="molecule type" value="Genomic_DNA"/>
</dbReference>
<evidence type="ECO:0000313" key="1">
    <source>
        <dbReference type="EMBL" id="GJD91027.1"/>
    </source>
</evidence>
<comment type="caution">
    <text evidence="1">The sequence shown here is derived from an EMBL/GenBank/DDBJ whole genome shotgun (WGS) entry which is preliminary data.</text>
</comment>
<gene>
    <name evidence="1" type="ORF">BHAOGJBA_4571</name>
</gene>
<name>A0AAV4ZRC9_9HYPH</name>
<reference evidence="1" key="2">
    <citation type="submission" date="2021-08" db="EMBL/GenBank/DDBJ databases">
        <authorList>
            <person name="Tani A."/>
            <person name="Ola A."/>
            <person name="Ogura Y."/>
            <person name="Katsura K."/>
            <person name="Hayashi T."/>
        </authorList>
    </citation>
    <scope>NUCLEOTIDE SEQUENCE</scope>
    <source>
        <strain evidence="1">DSM 16372</strain>
    </source>
</reference>
<keyword evidence="2" id="KW-1185">Reference proteome</keyword>